<dbReference type="InterPro" id="IPR053210">
    <property type="entry name" value="ANKRD12"/>
</dbReference>
<protein>
    <submittedName>
        <fullName evidence="2">Ankyrin</fullName>
    </submittedName>
</protein>
<name>A0A6A6U966_9PEZI</name>
<dbReference type="PANTHER" id="PTHR24149">
    <property type="entry name" value="ANKYRIN REPEAT DOMAIN-CONTAINING PROTEIN 12"/>
    <property type="match status" value="1"/>
</dbReference>
<keyword evidence="1" id="KW-0040">ANK repeat</keyword>
<gene>
    <name evidence="2" type="ORF">BT63DRAFT_353067</name>
</gene>
<proteinExistence type="predicted"/>
<dbReference type="OrthoDB" id="194358at2759"/>
<reference evidence="2" key="1">
    <citation type="journal article" date="2020" name="Stud. Mycol.">
        <title>101 Dothideomycetes genomes: a test case for predicting lifestyles and emergence of pathogens.</title>
        <authorList>
            <person name="Haridas S."/>
            <person name="Albert R."/>
            <person name="Binder M."/>
            <person name="Bloem J."/>
            <person name="Labutti K."/>
            <person name="Salamov A."/>
            <person name="Andreopoulos B."/>
            <person name="Baker S."/>
            <person name="Barry K."/>
            <person name="Bills G."/>
            <person name="Bluhm B."/>
            <person name="Cannon C."/>
            <person name="Castanera R."/>
            <person name="Culley D."/>
            <person name="Daum C."/>
            <person name="Ezra D."/>
            <person name="Gonzalez J."/>
            <person name="Henrissat B."/>
            <person name="Kuo A."/>
            <person name="Liang C."/>
            <person name="Lipzen A."/>
            <person name="Lutzoni F."/>
            <person name="Magnuson J."/>
            <person name="Mondo S."/>
            <person name="Nolan M."/>
            <person name="Ohm R."/>
            <person name="Pangilinan J."/>
            <person name="Park H.-J."/>
            <person name="Ramirez L."/>
            <person name="Alfaro M."/>
            <person name="Sun H."/>
            <person name="Tritt A."/>
            <person name="Yoshinaga Y."/>
            <person name="Zwiers L.-H."/>
            <person name="Turgeon B."/>
            <person name="Goodwin S."/>
            <person name="Spatafora J."/>
            <person name="Crous P."/>
            <person name="Grigoriev I."/>
        </authorList>
    </citation>
    <scope>NUCLEOTIDE SEQUENCE</scope>
    <source>
        <strain evidence="2">CBS 115976</strain>
    </source>
</reference>
<dbReference type="Pfam" id="PF12796">
    <property type="entry name" value="Ank_2"/>
    <property type="match status" value="1"/>
</dbReference>
<feature type="repeat" description="ANK" evidence="1">
    <location>
        <begin position="8"/>
        <end position="40"/>
    </location>
</feature>
<keyword evidence="3" id="KW-1185">Reference proteome</keyword>
<feature type="non-terminal residue" evidence="2">
    <location>
        <position position="1"/>
    </location>
</feature>
<dbReference type="Proteomes" id="UP000799302">
    <property type="component" value="Unassembled WGS sequence"/>
</dbReference>
<dbReference type="InterPro" id="IPR036770">
    <property type="entry name" value="Ankyrin_rpt-contain_sf"/>
</dbReference>
<evidence type="ECO:0000313" key="3">
    <source>
        <dbReference type="Proteomes" id="UP000799302"/>
    </source>
</evidence>
<feature type="repeat" description="ANK" evidence="1">
    <location>
        <begin position="42"/>
        <end position="74"/>
    </location>
</feature>
<dbReference type="AlphaFoldDB" id="A0A6A6U966"/>
<evidence type="ECO:0000313" key="2">
    <source>
        <dbReference type="EMBL" id="KAF2668510.1"/>
    </source>
</evidence>
<dbReference type="GO" id="GO:0005654">
    <property type="term" value="C:nucleoplasm"/>
    <property type="evidence" value="ECO:0007669"/>
    <property type="project" value="TreeGrafter"/>
</dbReference>
<dbReference type="PRINTS" id="PR01415">
    <property type="entry name" value="ANKYRIN"/>
</dbReference>
<evidence type="ECO:0000256" key="1">
    <source>
        <dbReference type="PROSITE-ProRule" id="PRU00023"/>
    </source>
</evidence>
<accession>A0A6A6U966</accession>
<sequence length="81" mass="9032">ELDQEDNGGFTPLQKASLSGHYQVVQFLLEKGCRRDSCSKEDLDTPLIDAVENAHLDVIELLLENGVNPHHANRHGKRAID</sequence>
<feature type="non-terminal residue" evidence="2">
    <location>
        <position position="81"/>
    </location>
</feature>
<dbReference type="Gene3D" id="1.25.40.20">
    <property type="entry name" value="Ankyrin repeat-containing domain"/>
    <property type="match status" value="1"/>
</dbReference>
<dbReference type="SUPFAM" id="SSF48403">
    <property type="entry name" value="Ankyrin repeat"/>
    <property type="match status" value="1"/>
</dbReference>
<dbReference type="PROSITE" id="PS50088">
    <property type="entry name" value="ANK_REPEAT"/>
    <property type="match status" value="2"/>
</dbReference>
<organism evidence="2 3">
    <name type="scientific">Microthyrium microscopicum</name>
    <dbReference type="NCBI Taxonomy" id="703497"/>
    <lineage>
        <taxon>Eukaryota</taxon>
        <taxon>Fungi</taxon>
        <taxon>Dikarya</taxon>
        <taxon>Ascomycota</taxon>
        <taxon>Pezizomycotina</taxon>
        <taxon>Dothideomycetes</taxon>
        <taxon>Dothideomycetes incertae sedis</taxon>
        <taxon>Microthyriales</taxon>
        <taxon>Microthyriaceae</taxon>
        <taxon>Microthyrium</taxon>
    </lineage>
</organism>
<dbReference type="PROSITE" id="PS50297">
    <property type="entry name" value="ANK_REP_REGION"/>
    <property type="match status" value="2"/>
</dbReference>
<dbReference type="InterPro" id="IPR002110">
    <property type="entry name" value="Ankyrin_rpt"/>
</dbReference>
<dbReference type="EMBL" id="MU004236">
    <property type="protein sequence ID" value="KAF2668510.1"/>
    <property type="molecule type" value="Genomic_DNA"/>
</dbReference>
<dbReference type="PANTHER" id="PTHR24149:SF14">
    <property type="entry name" value="ANKYRIN REPEAT DOMAIN 12"/>
    <property type="match status" value="1"/>
</dbReference>
<dbReference type="SMART" id="SM00248">
    <property type="entry name" value="ANK"/>
    <property type="match status" value="2"/>
</dbReference>